<feature type="domain" description="HTH cro/C1-type" evidence="2">
    <location>
        <begin position="9"/>
        <end position="63"/>
    </location>
</feature>
<keyword evidence="1" id="KW-0238">DNA-binding</keyword>
<dbReference type="SMART" id="SM00530">
    <property type="entry name" value="HTH_XRE"/>
    <property type="match status" value="1"/>
</dbReference>
<dbReference type="PROSITE" id="PS50943">
    <property type="entry name" value="HTH_CROC1"/>
    <property type="match status" value="1"/>
</dbReference>
<organism evidence="3 4">
    <name type="scientific">Paenibacillus spongiae</name>
    <dbReference type="NCBI Taxonomy" id="2909671"/>
    <lineage>
        <taxon>Bacteria</taxon>
        <taxon>Bacillati</taxon>
        <taxon>Bacillota</taxon>
        <taxon>Bacilli</taxon>
        <taxon>Bacillales</taxon>
        <taxon>Paenibacillaceae</taxon>
        <taxon>Paenibacillus</taxon>
    </lineage>
</organism>
<dbReference type="Pfam" id="PF01381">
    <property type="entry name" value="HTH_3"/>
    <property type="match status" value="1"/>
</dbReference>
<proteinExistence type="predicted"/>
<evidence type="ECO:0000259" key="2">
    <source>
        <dbReference type="PROSITE" id="PS50943"/>
    </source>
</evidence>
<gene>
    <name evidence="3" type="ORF">L1F29_32935</name>
</gene>
<evidence type="ECO:0000313" key="3">
    <source>
        <dbReference type="EMBL" id="UVI30123.1"/>
    </source>
</evidence>
<name>A0ABY5SBP6_9BACL</name>
<dbReference type="InterPro" id="IPR001387">
    <property type="entry name" value="Cro/C1-type_HTH"/>
</dbReference>
<evidence type="ECO:0000256" key="1">
    <source>
        <dbReference type="ARBA" id="ARBA00023125"/>
    </source>
</evidence>
<dbReference type="PANTHER" id="PTHR46558:SF11">
    <property type="entry name" value="HTH-TYPE TRANSCRIPTIONAL REGULATOR XRE"/>
    <property type="match status" value="1"/>
</dbReference>
<evidence type="ECO:0000313" key="4">
    <source>
        <dbReference type="Proteomes" id="UP001057877"/>
    </source>
</evidence>
<dbReference type="PANTHER" id="PTHR46558">
    <property type="entry name" value="TRACRIPTIONAL REGULATORY PROTEIN-RELATED-RELATED"/>
    <property type="match status" value="1"/>
</dbReference>
<dbReference type="InterPro" id="IPR010982">
    <property type="entry name" value="Lambda_DNA-bd_dom_sf"/>
</dbReference>
<dbReference type="Proteomes" id="UP001057877">
    <property type="component" value="Chromosome"/>
</dbReference>
<dbReference type="SUPFAM" id="SSF47413">
    <property type="entry name" value="lambda repressor-like DNA-binding domains"/>
    <property type="match status" value="1"/>
</dbReference>
<keyword evidence="4" id="KW-1185">Reference proteome</keyword>
<dbReference type="CDD" id="cd00093">
    <property type="entry name" value="HTH_XRE"/>
    <property type="match status" value="1"/>
</dbReference>
<dbReference type="Gene3D" id="1.10.260.40">
    <property type="entry name" value="lambda repressor-like DNA-binding domains"/>
    <property type="match status" value="1"/>
</dbReference>
<reference evidence="3" key="1">
    <citation type="submission" date="2022-01" db="EMBL/GenBank/DDBJ databases">
        <title>Paenibacillus spongiae sp. nov., isolated from marine sponge.</title>
        <authorList>
            <person name="Li Z."/>
            <person name="Zhang M."/>
        </authorList>
    </citation>
    <scope>NUCLEOTIDE SEQUENCE</scope>
    <source>
        <strain evidence="3">PHS-Z3</strain>
    </source>
</reference>
<accession>A0ABY5SBP6</accession>
<dbReference type="RefSeq" id="WP_258386193.1">
    <property type="nucleotide sequence ID" value="NZ_CP091430.1"/>
</dbReference>
<dbReference type="EMBL" id="CP091430">
    <property type="protein sequence ID" value="UVI30123.1"/>
    <property type="molecule type" value="Genomic_DNA"/>
</dbReference>
<sequence length="258" mass="28371">MMQEAGKRIALLRHRKGLTQEQLGQQLNVSGQAVSKWENGDSLPDTALLVHLARALECTIDYLLGSDPNGGINRLLPAIEAEMREMAPREKIDMAFRLCHLIDEMSDGHVRSAGTEKGVFDQGLPFVHAGPEGITVWWKGKLHCSVTLDALKETEGVWEDDQLPFDLFPAQWDGLLTSLLKQKRYFNSNEPVPAAALQTDASTEEDVRLTAEEWMNAGLMEKGRGGYRIGIQAEVLLRLIAALLHSIGKPGGVSHAAV</sequence>
<protein>
    <submittedName>
        <fullName evidence="3">Helix-turn-helix domain-containing protein</fullName>
    </submittedName>
</protein>